<evidence type="ECO:0008006" key="3">
    <source>
        <dbReference type="Google" id="ProtNLM"/>
    </source>
</evidence>
<organism evidence="1 2">
    <name type="scientific">Hufsiella ginkgonis</name>
    <dbReference type="NCBI Taxonomy" id="2695274"/>
    <lineage>
        <taxon>Bacteria</taxon>
        <taxon>Pseudomonadati</taxon>
        <taxon>Bacteroidota</taxon>
        <taxon>Sphingobacteriia</taxon>
        <taxon>Sphingobacteriales</taxon>
        <taxon>Sphingobacteriaceae</taxon>
        <taxon>Hufsiella</taxon>
    </lineage>
</organism>
<keyword evidence="2" id="KW-1185">Reference proteome</keyword>
<comment type="caution">
    <text evidence="1">The sequence shown here is derived from an EMBL/GenBank/DDBJ whole genome shotgun (WGS) entry which is preliminary data.</text>
</comment>
<dbReference type="SUPFAM" id="SSF53756">
    <property type="entry name" value="UDP-Glycosyltransferase/glycogen phosphorylase"/>
    <property type="match status" value="1"/>
</dbReference>
<dbReference type="Gene3D" id="3.40.50.2000">
    <property type="entry name" value="Glycogen Phosphorylase B"/>
    <property type="match status" value="1"/>
</dbReference>
<gene>
    <name evidence="1" type="ORF">GS398_19270</name>
</gene>
<name>A0A7K1Y2X6_9SPHI</name>
<protein>
    <recommendedName>
        <fullName evidence="3">Glycosyltransferase</fullName>
    </recommendedName>
</protein>
<dbReference type="AlphaFoldDB" id="A0A7K1Y2X6"/>
<proteinExistence type="predicted"/>
<evidence type="ECO:0000313" key="1">
    <source>
        <dbReference type="EMBL" id="MXV17448.1"/>
    </source>
</evidence>
<reference evidence="1 2" key="1">
    <citation type="submission" date="2019-11" db="EMBL/GenBank/DDBJ databases">
        <title>Pedobacter sp. HMF7056 Genome sequencing and assembly.</title>
        <authorList>
            <person name="Kang H."/>
            <person name="Kim H."/>
            <person name="Joh K."/>
        </authorList>
    </citation>
    <scope>NUCLEOTIDE SEQUENCE [LARGE SCALE GENOMIC DNA]</scope>
    <source>
        <strain evidence="1 2">HMF7056</strain>
    </source>
</reference>
<accession>A0A7K1Y2X6</accession>
<evidence type="ECO:0000313" key="2">
    <source>
        <dbReference type="Proteomes" id="UP000451233"/>
    </source>
</evidence>
<sequence>MKRTRICLFTAHSPLFGGGGAVLRSLIAHLPEIDVAWHYTEERPAQGYESGYLGRGVMGGNLLKDLGITWSLLNQQQVPALDALIQQLLRIHCDGYWIVSHNEGLRVALELARLGKQVHLSVHDDWAAALCARSFRYRLMGRAADRLTRATLREVPGFDVISEGMRAYYQQLSGRPGEVCHRYLPEGSIRSPLPRVKDGLTAGHIGSIYDKKDFVSFLTLFKDFARRRNRQATVHLWGCHLTPDDMPEALRPHVQFHETLPEEVVVAQLADCDILYAMYPTSKALHRFSQTSLPTKLTSYLQATRPVFGHGPADSTLSQFLEATGTGAMWTGTDADAGFAALEKALETEPSHGTWLAARDHYFGEKNLMVMRRAFNARLL</sequence>
<dbReference type="Proteomes" id="UP000451233">
    <property type="component" value="Unassembled WGS sequence"/>
</dbReference>
<dbReference type="EMBL" id="WVHS01000005">
    <property type="protein sequence ID" value="MXV17448.1"/>
    <property type="molecule type" value="Genomic_DNA"/>
</dbReference>
<dbReference type="RefSeq" id="WP_160908455.1">
    <property type="nucleotide sequence ID" value="NZ_WVHS01000005.1"/>
</dbReference>